<protein>
    <submittedName>
        <fullName evidence="1">Uncharacterized protein</fullName>
    </submittedName>
</protein>
<proteinExistence type="predicted"/>
<organism evidence="1 2">
    <name type="scientific">Mytilus edulis</name>
    <name type="common">Blue mussel</name>
    <dbReference type="NCBI Taxonomy" id="6550"/>
    <lineage>
        <taxon>Eukaryota</taxon>
        <taxon>Metazoa</taxon>
        <taxon>Spiralia</taxon>
        <taxon>Lophotrochozoa</taxon>
        <taxon>Mollusca</taxon>
        <taxon>Bivalvia</taxon>
        <taxon>Autobranchia</taxon>
        <taxon>Pteriomorphia</taxon>
        <taxon>Mytilida</taxon>
        <taxon>Mytiloidea</taxon>
        <taxon>Mytilidae</taxon>
        <taxon>Mytilinae</taxon>
        <taxon>Mytilus</taxon>
    </lineage>
</organism>
<gene>
    <name evidence="1" type="ORF">MEDL_48219</name>
</gene>
<accession>A0A8S3TYK6</accession>
<evidence type="ECO:0000313" key="2">
    <source>
        <dbReference type="Proteomes" id="UP000683360"/>
    </source>
</evidence>
<keyword evidence="2" id="KW-1185">Reference proteome</keyword>
<sequence>MCRKTSYWSDSEAECISSGSKTEGLDLPGSDIDIMLLMKKLEVYENKPEDKEDVIILDTANALPGFALLKVAGESDFPTTNTTDGTLLANSDVIKFLFDEEVVEEEFFEIHGPSLSNLLLHDIDMVTCLKCHSWPKVALKWFCRPRPSGWPSQDIISNVLSDGVLVVPVGSRSSSSMQPEYHKMYQIILFASSEISLDKHRFSGASHVDNRGFLSENYQFLNADFPDIGTLGSNQSLPLFFFLNFLYTRKRGSFLETQSALKLLEQAVKEKSDTPIHWICTMSSYNLLHKAFELSNDKERGKTRESDEIKAITSSDKFDVLIKWAKDEEIIKLSLEVV</sequence>
<dbReference type="EMBL" id="CAJPWZ010002323">
    <property type="protein sequence ID" value="CAG2235554.1"/>
    <property type="molecule type" value="Genomic_DNA"/>
</dbReference>
<dbReference type="Proteomes" id="UP000683360">
    <property type="component" value="Unassembled WGS sequence"/>
</dbReference>
<dbReference type="AlphaFoldDB" id="A0A8S3TYK6"/>
<dbReference type="OrthoDB" id="6054650at2759"/>
<reference evidence="1" key="1">
    <citation type="submission" date="2021-03" db="EMBL/GenBank/DDBJ databases">
        <authorList>
            <person name="Bekaert M."/>
        </authorList>
    </citation>
    <scope>NUCLEOTIDE SEQUENCE</scope>
</reference>
<comment type="caution">
    <text evidence="1">The sequence shown here is derived from an EMBL/GenBank/DDBJ whole genome shotgun (WGS) entry which is preliminary data.</text>
</comment>
<evidence type="ECO:0000313" key="1">
    <source>
        <dbReference type="EMBL" id="CAG2235554.1"/>
    </source>
</evidence>
<name>A0A8S3TYK6_MYTED</name>